<dbReference type="UniPathway" id="UPA00109">
    <property type="reaction ID" value="UER00183"/>
</dbReference>
<evidence type="ECO:0000256" key="1">
    <source>
        <dbReference type="ARBA" id="ARBA00000441"/>
    </source>
</evidence>
<keyword evidence="6" id="KW-0456">Lyase</keyword>
<sequence length="230" mass="24906">MASVSVIKSAPVLDKSGRVKGQTLLQPSISVVRFQPISPSGLTVRAGSYADELVKTTKTITSPGRGILATDESHATSSIGLENTEANRQAFRTLLVTAPGLGSLGQIWFPWLVRTTSHGAKVSMDLLLSLLLNTNKELVLQNDKFIILLILIHFIRPTVVSIPNGPPALAVKEAAWGLARYAAISRDNGLVPIVEPEILLDGEHGIDRKFEVAQKVWAEAFFYLAEDNDV</sequence>
<evidence type="ECO:0000256" key="3">
    <source>
        <dbReference type="ARBA" id="ARBA00010387"/>
    </source>
</evidence>
<dbReference type="Gene3D" id="3.20.20.70">
    <property type="entry name" value="Aldolase class I"/>
    <property type="match status" value="2"/>
</dbReference>
<dbReference type="Pfam" id="PF00274">
    <property type="entry name" value="Glycolytic"/>
    <property type="match status" value="2"/>
</dbReference>
<keyword evidence="5" id="KW-0324">Glycolysis</keyword>
<comment type="pathway">
    <text evidence="2">Carbohydrate degradation; glycolysis; D-glyceraldehyde 3-phosphate and glycerone phosphate from D-glucose: step 4/4.</text>
</comment>
<dbReference type="STRING" id="63057.A0A2P5FP37"/>
<protein>
    <recommendedName>
        <fullName evidence="4">fructose-bisphosphate aldolase</fullName>
        <ecNumber evidence="4">4.1.2.13</ecNumber>
    </recommendedName>
</protein>
<dbReference type="EMBL" id="JXTC01000018">
    <property type="protein sequence ID" value="PON99510.1"/>
    <property type="molecule type" value="Genomic_DNA"/>
</dbReference>
<accession>A0A2P5FP37</accession>
<evidence type="ECO:0000256" key="5">
    <source>
        <dbReference type="ARBA" id="ARBA00023152"/>
    </source>
</evidence>
<dbReference type="AlphaFoldDB" id="A0A2P5FP37"/>
<evidence type="ECO:0000313" key="7">
    <source>
        <dbReference type="EMBL" id="PON99510.1"/>
    </source>
</evidence>
<dbReference type="InParanoid" id="A0A2P5FP37"/>
<dbReference type="Proteomes" id="UP000237000">
    <property type="component" value="Unassembled WGS sequence"/>
</dbReference>
<name>A0A2P5FP37_TREOI</name>
<dbReference type="GO" id="GO:0004332">
    <property type="term" value="F:fructose-bisphosphate aldolase activity"/>
    <property type="evidence" value="ECO:0007669"/>
    <property type="project" value="UniProtKB-EC"/>
</dbReference>
<dbReference type="PANTHER" id="PTHR11627">
    <property type="entry name" value="FRUCTOSE-BISPHOSPHATE ALDOLASE"/>
    <property type="match status" value="1"/>
</dbReference>
<comment type="catalytic activity">
    <reaction evidence="1">
        <text>beta-D-fructose 1,6-bisphosphate = D-glyceraldehyde 3-phosphate + dihydroxyacetone phosphate</text>
        <dbReference type="Rhea" id="RHEA:14729"/>
        <dbReference type="ChEBI" id="CHEBI:32966"/>
        <dbReference type="ChEBI" id="CHEBI:57642"/>
        <dbReference type="ChEBI" id="CHEBI:59776"/>
        <dbReference type="EC" id="4.1.2.13"/>
    </reaction>
</comment>
<dbReference type="GO" id="GO:0006096">
    <property type="term" value="P:glycolytic process"/>
    <property type="evidence" value="ECO:0007669"/>
    <property type="project" value="UniProtKB-UniPathway"/>
</dbReference>
<comment type="similarity">
    <text evidence="3">Belongs to the class I fructose-bisphosphate aldolase family.</text>
</comment>
<dbReference type="EC" id="4.1.2.13" evidence="4"/>
<dbReference type="InterPro" id="IPR013785">
    <property type="entry name" value="Aldolase_TIM"/>
</dbReference>
<reference evidence="8" key="1">
    <citation type="submission" date="2016-06" db="EMBL/GenBank/DDBJ databases">
        <title>Parallel loss of symbiosis genes in relatives of nitrogen-fixing non-legume Parasponia.</title>
        <authorList>
            <person name="Van Velzen R."/>
            <person name="Holmer R."/>
            <person name="Bu F."/>
            <person name="Rutten L."/>
            <person name="Van Zeijl A."/>
            <person name="Liu W."/>
            <person name="Santuari L."/>
            <person name="Cao Q."/>
            <person name="Sharma T."/>
            <person name="Shen D."/>
            <person name="Roswanjaya Y."/>
            <person name="Wardhani T."/>
            <person name="Kalhor M.S."/>
            <person name="Jansen J."/>
            <person name="Van den Hoogen J."/>
            <person name="Gungor B."/>
            <person name="Hartog M."/>
            <person name="Hontelez J."/>
            <person name="Verver J."/>
            <person name="Yang W.-C."/>
            <person name="Schijlen E."/>
            <person name="Repin R."/>
            <person name="Schilthuizen M."/>
            <person name="Schranz E."/>
            <person name="Heidstra R."/>
            <person name="Miyata K."/>
            <person name="Fedorova E."/>
            <person name="Kohlen W."/>
            <person name="Bisseling T."/>
            <person name="Smit S."/>
            <person name="Geurts R."/>
        </authorList>
    </citation>
    <scope>NUCLEOTIDE SEQUENCE [LARGE SCALE GENOMIC DNA]</scope>
    <source>
        <strain evidence="8">cv. RG33-2</strain>
    </source>
</reference>
<evidence type="ECO:0000256" key="6">
    <source>
        <dbReference type="ARBA" id="ARBA00023239"/>
    </source>
</evidence>
<evidence type="ECO:0000256" key="4">
    <source>
        <dbReference type="ARBA" id="ARBA00013068"/>
    </source>
</evidence>
<dbReference type="InterPro" id="IPR000741">
    <property type="entry name" value="FBA_I"/>
</dbReference>
<gene>
    <name evidence="7" type="ORF">TorRG33x02_046770</name>
</gene>
<organism evidence="7 8">
    <name type="scientific">Trema orientale</name>
    <name type="common">Charcoal tree</name>
    <name type="synonym">Celtis orientalis</name>
    <dbReference type="NCBI Taxonomy" id="63057"/>
    <lineage>
        <taxon>Eukaryota</taxon>
        <taxon>Viridiplantae</taxon>
        <taxon>Streptophyta</taxon>
        <taxon>Embryophyta</taxon>
        <taxon>Tracheophyta</taxon>
        <taxon>Spermatophyta</taxon>
        <taxon>Magnoliopsida</taxon>
        <taxon>eudicotyledons</taxon>
        <taxon>Gunneridae</taxon>
        <taxon>Pentapetalae</taxon>
        <taxon>rosids</taxon>
        <taxon>fabids</taxon>
        <taxon>Rosales</taxon>
        <taxon>Cannabaceae</taxon>
        <taxon>Trema</taxon>
    </lineage>
</organism>
<evidence type="ECO:0000313" key="8">
    <source>
        <dbReference type="Proteomes" id="UP000237000"/>
    </source>
</evidence>
<comment type="caution">
    <text evidence="7">The sequence shown here is derived from an EMBL/GenBank/DDBJ whole genome shotgun (WGS) entry which is preliminary data.</text>
</comment>
<evidence type="ECO:0000256" key="2">
    <source>
        <dbReference type="ARBA" id="ARBA00004714"/>
    </source>
</evidence>
<dbReference type="SUPFAM" id="SSF51569">
    <property type="entry name" value="Aldolase"/>
    <property type="match status" value="1"/>
</dbReference>
<proteinExistence type="inferred from homology"/>
<dbReference type="OrthoDB" id="36455at2759"/>
<keyword evidence="8" id="KW-1185">Reference proteome</keyword>